<comment type="caution">
    <text evidence="2">The sequence shown here is derived from an EMBL/GenBank/DDBJ whole genome shotgun (WGS) entry which is preliminary data.</text>
</comment>
<sequence>MESHPPSSQAWYVNSFFYSGSGFSCFLLFVSRGSFTSLPQGFDLFSPLL</sequence>
<evidence type="ECO:0000313" key="2">
    <source>
        <dbReference type="EMBL" id="EKV07387.1"/>
    </source>
</evidence>
<feature type="transmembrane region" description="Helical" evidence="1">
    <location>
        <begin position="12"/>
        <end position="30"/>
    </location>
</feature>
<evidence type="ECO:0000313" key="3">
    <source>
        <dbReference type="Proteomes" id="UP000009882"/>
    </source>
</evidence>
<dbReference type="AlphaFoldDB" id="K9FH01"/>
<name>K9FH01_PEND2</name>
<proteinExistence type="predicted"/>
<dbReference type="Proteomes" id="UP000009882">
    <property type="component" value="Unassembled WGS sequence"/>
</dbReference>
<keyword evidence="1" id="KW-1133">Transmembrane helix</keyword>
<gene>
    <name evidence="2" type="ORF">PDIG_72480</name>
</gene>
<protein>
    <submittedName>
        <fullName evidence="2">Uncharacterized protein</fullName>
    </submittedName>
</protein>
<dbReference type="EMBL" id="AKCT01000263">
    <property type="protein sequence ID" value="EKV07387.1"/>
    <property type="molecule type" value="Genomic_DNA"/>
</dbReference>
<keyword evidence="3" id="KW-1185">Reference proteome</keyword>
<dbReference type="HOGENOM" id="CLU_3143562_0_0_1"/>
<keyword evidence="1" id="KW-0472">Membrane</keyword>
<reference evidence="3" key="1">
    <citation type="journal article" date="2012" name="BMC Genomics">
        <title>Genome sequence of the necrotrophic fungus Penicillium digitatum, the main postharvest pathogen of citrus.</title>
        <authorList>
            <person name="Marcet-Houben M."/>
            <person name="Ballester A.-R."/>
            <person name="de la Fuente B."/>
            <person name="Harries E."/>
            <person name="Marcos J.F."/>
            <person name="Gonzalez-Candelas L."/>
            <person name="Gabaldon T."/>
        </authorList>
    </citation>
    <scope>NUCLEOTIDE SEQUENCE [LARGE SCALE GENOMIC DNA]</scope>
    <source>
        <strain evidence="3">PHI26 / CECT 20796</strain>
    </source>
</reference>
<dbReference type="InParanoid" id="K9FH01"/>
<evidence type="ECO:0000256" key="1">
    <source>
        <dbReference type="SAM" id="Phobius"/>
    </source>
</evidence>
<accession>K9FH01</accession>
<keyword evidence="1" id="KW-0812">Transmembrane</keyword>
<organism evidence="2 3">
    <name type="scientific">Penicillium digitatum (strain PHI26 / CECT 20796)</name>
    <name type="common">Green mold</name>
    <dbReference type="NCBI Taxonomy" id="1170229"/>
    <lineage>
        <taxon>Eukaryota</taxon>
        <taxon>Fungi</taxon>
        <taxon>Dikarya</taxon>
        <taxon>Ascomycota</taxon>
        <taxon>Pezizomycotina</taxon>
        <taxon>Eurotiomycetes</taxon>
        <taxon>Eurotiomycetidae</taxon>
        <taxon>Eurotiales</taxon>
        <taxon>Aspergillaceae</taxon>
        <taxon>Penicillium</taxon>
    </lineage>
</organism>